<evidence type="ECO:0000259" key="6">
    <source>
        <dbReference type="Pfam" id="PF13515"/>
    </source>
</evidence>
<evidence type="ECO:0000256" key="4">
    <source>
        <dbReference type="ARBA" id="ARBA00023136"/>
    </source>
</evidence>
<keyword evidence="3 5" id="KW-1133">Transmembrane helix</keyword>
<proteinExistence type="predicted"/>
<feature type="transmembrane region" description="Helical" evidence="5">
    <location>
        <begin position="12"/>
        <end position="35"/>
    </location>
</feature>
<dbReference type="InterPro" id="IPR049453">
    <property type="entry name" value="Memb_transporter_dom"/>
</dbReference>
<evidence type="ECO:0000256" key="1">
    <source>
        <dbReference type="ARBA" id="ARBA00004141"/>
    </source>
</evidence>
<evidence type="ECO:0000256" key="5">
    <source>
        <dbReference type="SAM" id="Phobius"/>
    </source>
</evidence>
<keyword evidence="4 5" id="KW-0472">Membrane</keyword>
<keyword evidence="2 5" id="KW-0812">Transmembrane</keyword>
<dbReference type="GO" id="GO:0016020">
    <property type="term" value="C:membrane"/>
    <property type="evidence" value="ECO:0007669"/>
    <property type="project" value="UniProtKB-SubCell"/>
</dbReference>
<feature type="transmembrane region" description="Helical" evidence="5">
    <location>
        <begin position="78"/>
        <end position="97"/>
    </location>
</feature>
<accession>T1CUS6</accession>
<gene>
    <name evidence="7" type="ORF">B1A_04886</name>
</gene>
<feature type="domain" description="Integral membrane bound transporter" evidence="6">
    <location>
        <begin position="3"/>
        <end position="87"/>
    </location>
</feature>
<dbReference type="Pfam" id="PF13515">
    <property type="entry name" value="FUSC_2"/>
    <property type="match status" value="1"/>
</dbReference>
<comment type="subcellular location">
    <subcellularLocation>
        <location evidence="1">Membrane</location>
        <topology evidence="1">Multi-pass membrane protein</topology>
    </subcellularLocation>
</comment>
<feature type="transmembrane region" description="Helical" evidence="5">
    <location>
        <begin position="47"/>
        <end position="66"/>
    </location>
</feature>
<name>T1CUS6_9ZZZZ</name>
<reference evidence="7" key="2">
    <citation type="journal article" date="2014" name="ISME J.">
        <title>Microbial stratification in low pH oxic and suboxic macroscopic growths along an acid mine drainage.</title>
        <authorList>
            <person name="Mendez-Garcia C."/>
            <person name="Mesa V."/>
            <person name="Sprenger R.R."/>
            <person name="Richter M."/>
            <person name="Diez M.S."/>
            <person name="Solano J."/>
            <person name="Bargiela R."/>
            <person name="Golyshina O.V."/>
            <person name="Manteca A."/>
            <person name="Ramos J.L."/>
            <person name="Gallego J.R."/>
            <person name="Llorente I."/>
            <person name="Martins Dos Santos V.A."/>
            <person name="Jensen O.N."/>
            <person name="Pelaez A.I."/>
            <person name="Sanchez J."/>
            <person name="Ferrer M."/>
        </authorList>
    </citation>
    <scope>NUCLEOTIDE SEQUENCE</scope>
</reference>
<dbReference type="EMBL" id="AUZX01003564">
    <property type="protein sequence ID" value="EQD73560.1"/>
    <property type="molecule type" value="Genomic_DNA"/>
</dbReference>
<dbReference type="AlphaFoldDB" id="T1CUS6"/>
<evidence type="ECO:0000256" key="2">
    <source>
        <dbReference type="ARBA" id="ARBA00022692"/>
    </source>
</evidence>
<evidence type="ECO:0000313" key="7">
    <source>
        <dbReference type="EMBL" id="EQD73560.1"/>
    </source>
</evidence>
<organism evidence="7">
    <name type="scientific">mine drainage metagenome</name>
    <dbReference type="NCBI Taxonomy" id="410659"/>
    <lineage>
        <taxon>unclassified sequences</taxon>
        <taxon>metagenomes</taxon>
        <taxon>ecological metagenomes</taxon>
    </lineage>
</organism>
<sequence length="116" mass="12052">MGSRVVGTILGAGVGGIVTALFLPPWASVPILAAFMGGAMIFQRANYLLYALFLTPFVVVLLNLLAPAGIEVALDRVVDTLIGGLIGGITAIIVGVASGRWNRRSPKVTLTPPDPR</sequence>
<evidence type="ECO:0000256" key="3">
    <source>
        <dbReference type="ARBA" id="ARBA00022989"/>
    </source>
</evidence>
<comment type="caution">
    <text evidence="7">The sequence shown here is derived from an EMBL/GenBank/DDBJ whole genome shotgun (WGS) entry which is preliminary data.</text>
</comment>
<protein>
    <submittedName>
        <fullName evidence="7">Membrane protein</fullName>
    </submittedName>
</protein>
<reference evidence="7" key="1">
    <citation type="submission" date="2013-08" db="EMBL/GenBank/DDBJ databases">
        <authorList>
            <person name="Mendez C."/>
            <person name="Richter M."/>
            <person name="Ferrer M."/>
            <person name="Sanchez J."/>
        </authorList>
    </citation>
    <scope>NUCLEOTIDE SEQUENCE</scope>
</reference>